<evidence type="ECO:0000256" key="1">
    <source>
        <dbReference type="SAM" id="MobiDB-lite"/>
    </source>
</evidence>
<accession>A0A8J4A1Q8</accession>
<dbReference type="AlphaFoldDB" id="A0A8J4A1Q8"/>
<organism evidence="3 4">
    <name type="scientific">Virgisporangium ochraceum</name>
    <dbReference type="NCBI Taxonomy" id="65505"/>
    <lineage>
        <taxon>Bacteria</taxon>
        <taxon>Bacillati</taxon>
        <taxon>Actinomycetota</taxon>
        <taxon>Actinomycetes</taxon>
        <taxon>Micromonosporales</taxon>
        <taxon>Micromonosporaceae</taxon>
        <taxon>Virgisporangium</taxon>
    </lineage>
</organism>
<feature type="compositionally biased region" description="Pro residues" evidence="1">
    <location>
        <begin position="103"/>
        <end position="127"/>
    </location>
</feature>
<protein>
    <submittedName>
        <fullName evidence="3">Uncharacterized protein</fullName>
    </submittedName>
</protein>
<sequence>MFPQQPAAHPEHQPATHAEPHPATHPELYQAPQPPTDGGPHPELYQAPQPDTHAPQPEPAQPQPAPTAGGIAGPDAPASGPPVSAPPGYEAPVSGPSAAGFPPSTPASPQPFPPPSPQPSPQPPPPGRTAFRLLVAAAVVLAAAIAVTATLGWSAVSDLRRGVSDREAEQTRVAQQEEAAARKVPEDFRSAGLESKLQRVKDLDKAADVAFRAWRDGGIRLGLLDEAMDACNDAVIAYDVAAGPFPDRLFTSLPKRIDLKNPETDCGRAFTANI</sequence>
<keyword evidence="4" id="KW-1185">Reference proteome</keyword>
<reference evidence="3" key="1">
    <citation type="submission" date="2021-01" db="EMBL/GenBank/DDBJ databases">
        <title>Whole genome shotgun sequence of Virgisporangium ochraceum NBRC 16418.</title>
        <authorList>
            <person name="Komaki H."/>
            <person name="Tamura T."/>
        </authorList>
    </citation>
    <scope>NUCLEOTIDE SEQUENCE</scope>
    <source>
        <strain evidence="3">NBRC 16418</strain>
    </source>
</reference>
<gene>
    <name evidence="3" type="ORF">Voc01_074200</name>
</gene>
<keyword evidence="2" id="KW-1133">Transmembrane helix</keyword>
<name>A0A8J4A1Q8_9ACTN</name>
<feature type="compositionally biased region" description="Low complexity" evidence="1">
    <location>
        <begin position="66"/>
        <end position="78"/>
    </location>
</feature>
<keyword evidence="2" id="KW-0472">Membrane</keyword>
<feature type="transmembrane region" description="Helical" evidence="2">
    <location>
        <begin position="130"/>
        <end position="156"/>
    </location>
</feature>
<feature type="region of interest" description="Disordered" evidence="1">
    <location>
        <begin position="1"/>
        <end position="128"/>
    </location>
</feature>
<feature type="compositionally biased region" description="Pro residues" evidence="1">
    <location>
        <begin position="56"/>
        <end position="65"/>
    </location>
</feature>
<feature type="compositionally biased region" description="Basic and acidic residues" evidence="1">
    <location>
        <begin position="9"/>
        <end position="24"/>
    </location>
</feature>
<dbReference type="Proteomes" id="UP000635606">
    <property type="component" value="Unassembled WGS sequence"/>
</dbReference>
<keyword evidence="2" id="KW-0812">Transmembrane</keyword>
<evidence type="ECO:0000313" key="3">
    <source>
        <dbReference type="EMBL" id="GIJ72503.1"/>
    </source>
</evidence>
<dbReference type="EMBL" id="BOPH01000102">
    <property type="protein sequence ID" value="GIJ72503.1"/>
    <property type="molecule type" value="Genomic_DNA"/>
</dbReference>
<evidence type="ECO:0000313" key="4">
    <source>
        <dbReference type="Proteomes" id="UP000635606"/>
    </source>
</evidence>
<comment type="caution">
    <text evidence="3">The sequence shown here is derived from an EMBL/GenBank/DDBJ whole genome shotgun (WGS) entry which is preliminary data.</text>
</comment>
<proteinExistence type="predicted"/>
<evidence type="ECO:0000256" key="2">
    <source>
        <dbReference type="SAM" id="Phobius"/>
    </source>
</evidence>